<dbReference type="SUPFAM" id="SSF54236">
    <property type="entry name" value="Ubiquitin-like"/>
    <property type="match status" value="1"/>
</dbReference>
<dbReference type="InterPro" id="IPR039690">
    <property type="entry name" value="SNRNP25"/>
</dbReference>
<dbReference type="Gene3D" id="3.10.20.90">
    <property type="entry name" value="Phosphatidylinositol 3-kinase Catalytic Subunit, Chain A, domain 1"/>
    <property type="match status" value="1"/>
</dbReference>
<name>A0AAV9FKK1_ACOCL</name>
<dbReference type="AlphaFoldDB" id="A0AAV9FKK1"/>
<reference evidence="2" key="2">
    <citation type="submission" date="2023-06" db="EMBL/GenBank/DDBJ databases">
        <authorList>
            <person name="Ma L."/>
            <person name="Liu K.-W."/>
            <person name="Li Z."/>
            <person name="Hsiao Y.-Y."/>
            <person name="Qi Y."/>
            <person name="Fu T."/>
            <person name="Tang G."/>
            <person name="Zhang D."/>
            <person name="Sun W.-H."/>
            <person name="Liu D.-K."/>
            <person name="Li Y."/>
            <person name="Chen G.-Z."/>
            <person name="Liu X.-D."/>
            <person name="Liao X.-Y."/>
            <person name="Jiang Y.-T."/>
            <person name="Yu X."/>
            <person name="Hao Y."/>
            <person name="Huang J."/>
            <person name="Zhao X.-W."/>
            <person name="Ke S."/>
            <person name="Chen Y.-Y."/>
            <person name="Wu W.-L."/>
            <person name="Hsu J.-L."/>
            <person name="Lin Y.-F."/>
            <person name="Huang M.-D."/>
            <person name="Li C.-Y."/>
            <person name="Huang L."/>
            <person name="Wang Z.-W."/>
            <person name="Zhao X."/>
            <person name="Zhong W.-Y."/>
            <person name="Peng D.-H."/>
            <person name="Ahmad S."/>
            <person name="Lan S."/>
            <person name="Zhang J.-S."/>
            <person name="Tsai W.-C."/>
            <person name="Van De Peer Y."/>
            <person name="Liu Z.-J."/>
        </authorList>
    </citation>
    <scope>NUCLEOTIDE SEQUENCE</scope>
    <source>
        <strain evidence="2">CP</strain>
        <tissue evidence="2">Leaves</tissue>
    </source>
</reference>
<dbReference type="CDD" id="cd17058">
    <property type="entry name" value="Ubl_SNRNP25"/>
    <property type="match status" value="1"/>
</dbReference>
<keyword evidence="3" id="KW-1185">Reference proteome</keyword>
<dbReference type="PANTHER" id="PTHR14942:SF0">
    <property type="entry name" value="U11_U12 SMALL NUCLEAR RIBONUCLEOPROTEIN 25 KDA PROTEIN"/>
    <property type="match status" value="1"/>
</dbReference>
<sequence length="156" mass="17581">MQDPLSMGEDVPEYSSSNTKKARLQSMLSALLDDPVLTLISLELGSAMRVTVVKMDNTSFGVAVLNSATVKDLKQAIEKKTNEMEQARMGHRQISWRHVWANFCLSYHNNKLLDDKTPCFRILAYVIIRRCILFRTSCHENPTSTPGGRNTVSFMA</sequence>
<reference evidence="2" key="1">
    <citation type="journal article" date="2023" name="Nat. Commun.">
        <title>Diploid and tetraploid genomes of Acorus and the evolution of monocots.</title>
        <authorList>
            <person name="Ma L."/>
            <person name="Liu K.W."/>
            <person name="Li Z."/>
            <person name="Hsiao Y.Y."/>
            <person name="Qi Y."/>
            <person name="Fu T."/>
            <person name="Tang G.D."/>
            <person name="Zhang D."/>
            <person name="Sun W.H."/>
            <person name="Liu D.K."/>
            <person name="Li Y."/>
            <person name="Chen G.Z."/>
            <person name="Liu X.D."/>
            <person name="Liao X.Y."/>
            <person name="Jiang Y.T."/>
            <person name="Yu X."/>
            <person name="Hao Y."/>
            <person name="Huang J."/>
            <person name="Zhao X.W."/>
            <person name="Ke S."/>
            <person name="Chen Y.Y."/>
            <person name="Wu W.L."/>
            <person name="Hsu J.L."/>
            <person name="Lin Y.F."/>
            <person name="Huang M.D."/>
            <person name="Li C.Y."/>
            <person name="Huang L."/>
            <person name="Wang Z.W."/>
            <person name="Zhao X."/>
            <person name="Zhong W.Y."/>
            <person name="Peng D.H."/>
            <person name="Ahmad S."/>
            <person name="Lan S."/>
            <person name="Zhang J.S."/>
            <person name="Tsai W.C."/>
            <person name="Van de Peer Y."/>
            <person name="Liu Z.J."/>
        </authorList>
    </citation>
    <scope>NUCLEOTIDE SEQUENCE</scope>
    <source>
        <strain evidence="2">CP</strain>
    </source>
</reference>
<feature type="domain" description="SNRNP25 ubiquitin-like" evidence="1">
    <location>
        <begin position="48"/>
        <end position="117"/>
    </location>
</feature>
<evidence type="ECO:0000313" key="3">
    <source>
        <dbReference type="Proteomes" id="UP001180020"/>
    </source>
</evidence>
<dbReference type="InterPro" id="IPR029071">
    <property type="entry name" value="Ubiquitin-like_domsf"/>
</dbReference>
<dbReference type="Pfam" id="PF18036">
    <property type="entry name" value="Ubiquitin_4"/>
    <property type="match status" value="1"/>
</dbReference>
<comment type="caution">
    <text evidence="2">The sequence shown here is derived from an EMBL/GenBank/DDBJ whole genome shotgun (WGS) entry which is preliminary data.</text>
</comment>
<accession>A0AAV9FKK1</accession>
<organism evidence="2 3">
    <name type="scientific">Acorus calamus</name>
    <name type="common">Sweet flag</name>
    <dbReference type="NCBI Taxonomy" id="4465"/>
    <lineage>
        <taxon>Eukaryota</taxon>
        <taxon>Viridiplantae</taxon>
        <taxon>Streptophyta</taxon>
        <taxon>Embryophyta</taxon>
        <taxon>Tracheophyta</taxon>
        <taxon>Spermatophyta</taxon>
        <taxon>Magnoliopsida</taxon>
        <taxon>Liliopsida</taxon>
        <taxon>Acoraceae</taxon>
        <taxon>Acorus</taxon>
    </lineage>
</organism>
<dbReference type="InterPro" id="IPR040610">
    <property type="entry name" value="SNRNP25_ubiquitin"/>
</dbReference>
<dbReference type="EMBL" id="JAUJYO010000001">
    <property type="protein sequence ID" value="KAK1325380.1"/>
    <property type="molecule type" value="Genomic_DNA"/>
</dbReference>
<proteinExistence type="predicted"/>
<protein>
    <recommendedName>
        <fullName evidence="1">SNRNP25 ubiquitin-like domain-containing protein</fullName>
    </recommendedName>
</protein>
<gene>
    <name evidence="2" type="ORF">QJS10_CPA01g00316</name>
</gene>
<dbReference type="Proteomes" id="UP001180020">
    <property type="component" value="Unassembled WGS sequence"/>
</dbReference>
<dbReference type="GO" id="GO:0000398">
    <property type="term" value="P:mRNA splicing, via spliceosome"/>
    <property type="evidence" value="ECO:0007669"/>
    <property type="project" value="InterPro"/>
</dbReference>
<dbReference type="PANTHER" id="PTHR14942">
    <property type="entry name" value="U11/U12 SMALL NUCLEAR RIBONUCLEOPROTEIN 25 KDA PROTEIN"/>
    <property type="match status" value="1"/>
</dbReference>
<evidence type="ECO:0000313" key="2">
    <source>
        <dbReference type="EMBL" id="KAK1325380.1"/>
    </source>
</evidence>
<evidence type="ECO:0000259" key="1">
    <source>
        <dbReference type="Pfam" id="PF18036"/>
    </source>
</evidence>